<dbReference type="Pfam" id="PF03748">
    <property type="entry name" value="FliL"/>
    <property type="match status" value="1"/>
</dbReference>
<keyword evidence="10" id="KW-0997">Cell inner membrane</keyword>
<reference evidence="11 12" key="1">
    <citation type="submission" date="2019-12" db="EMBL/GenBank/DDBJ databases">
        <title>Genomic-based taxomic classification of the family Erythrobacteraceae.</title>
        <authorList>
            <person name="Xu L."/>
        </authorList>
    </citation>
    <scope>NUCLEOTIDE SEQUENCE [LARGE SCALE GENOMIC DNA]</scope>
    <source>
        <strain evidence="11 12">KEMB 9005-328</strain>
    </source>
</reference>
<comment type="caution">
    <text evidence="11">The sequence shown here is derived from an EMBL/GenBank/DDBJ whole genome shotgun (WGS) entry which is preliminary data.</text>
</comment>
<keyword evidence="9 10" id="KW-0472">Membrane</keyword>
<dbReference type="PANTHER" id="PTHR35091">
    <property type="entry name" value="FLAGELLAR PROTEIN FLIL"/>
    <property type="match status" value="1"/>
</dbReference>
<comment type="similarity">
    <text evidence="3 10">Belongs to the FliL family.</text>
</comment>
<keyword evidence="11" id="KW-0966">Cell projection</keyword>
<sequence>MSKDKDKEDTGKKKKGGLMKILLLLVLVLAGAGGGAFALVTFGLVGGHAEAHDNTPKLILKGEEDPYAPVSKGKEEGGAETVYGEGGDEYRVAYFSFGDDFTSNLKNSSALVQTTLAASTRRDGRVLMWMKQHELALRSAILVDLSDTPEEEFMSPEGKDRIQKRLTASINRILKQNEGFGGVDKVYFRSLIIQ</sequence>
<evidence type="ECO:0000256" key="10">
    <source>
        <dbReference type="RuleBase" id="RU364125"/>
    </source>
</evidence>
<evidence type="ECO:0000256" key="5">
    <source>
        <dbReference type="ARBA" id="ARBA00022500"/>
    </source>
</evidence>
<keyword evidence="4" id="KW-1003">Cell membrane</keyword>
<keyword evidence="12" id="KW-1185">Reference proteome</keyword>
<dbReference type="EMBL" id="WTYA01000001">
    <property type="protein sequence ID" value="MXP27647.1"/>
    <property type="molecule type" value="Genomic_DNA"/>
</dbReference>
<dbReference type="GO" id="GO:0006935">
    <property type="term" value="P:chemotaxis"/>
    <property type="evidence" value="ECO:0007669"/>
    <property type="project" value="UniProtKB-KW"/>
</dbReference>
<organism evidence="11 12">
    <name type="scientific">Qipengyuania algicida</name>
    <dbReference type="NCBI Taxonomy" id="1836209"/>
    <lineage>
        <taxon>Bacteria</taxon>
        <taxon>Pseudomonadati</taxon>
        <taxon>Pseudomonadota</taxon>
        <taxon>Alphaproteobacteria</taxon>
        <taxon>Sphingomonadales</taxon>
        <taxon>Erythrobacteraceae</taxon>
        <taxon>Qipengyuania</taxon>
    </lineage>
</organism>
<comment type="subcellular location">
    <subcellularLocation>
        <location evidence="10">Cell inner membrane</location>
    </subcellularLocation>
    <subcellularLocation>
        <location evidence="2">Cell membrane</location>
        <topology evidence="2">Single-pass membrane protein</topology>
    </subcellularLocation>
</comment>
<name>A0A845ADT4_9SPHN</name>
<keyword evidence="11" id="KW-0969">Cilium</keyword>
<keyword evidence="8 10" id="KW-1133">Transmembrane helix</keyword>
<evidence type="ECO:0000313" key="12">
    <source>
        <dbReference type="Proteomes" id="UP000439780"/>
    </source>
</evidence>
<evidence type="ECO:0000256" key="3">
    <source>
        <dbReference type="ARBA" id="ARBA00008281"/>
    </source>
</evidence>
<dbReference type="GO" id="GO:0005886">
    <property type="term" value="C:plasma membrane"/>
    <property type="evidence" value="ECO:0007669"/>
    <property type="project" value="UniProtKB-SubCell"/>
</dbReference>
<dbReference type="GO" id="GO:0071978">
    <property type="term" value="P:bacterial-type flagellum-dependent swarming motility"/>
    <property type="evidence" value="ECO:0007669"/>
    <property type="project" value="TreeGrafter"/>
</dbReference>
<evidence type="ECO:0000256" key="1">
    <source>
        <dbReference type="ARBA" id="ARBA00002254"/>
    </source>
</evidence>
<dbReference type="GO" id="GO:0009425">
    <property type="term" value="C:bacterial-type flagellum basal body"/>
    <property type="evidence" value="ECO:0007669"/>
    <property type="project" value="InterPro"/>
</dbReference>
<evidence type="ECO:0000256" key="8">
    <source>
        <dbReference type="ARBA" id="ARBA00022989"/>
    </source>
</evidence>
<gene>
    <name evidence="11" type="ORF">GRI58_02275</name>
</gene>
<dbReference type="OrthoDB" id="7058946at2"/>
<comment type="function">
    <text evidence="1 10">Controls the rotational direction of flagella during chemotaxis.</text>
</comment>
<evidence type="ECO:0000256" key="2">
    <source>
        <dbReference type="ARBA" id="ARBA00004162"/>
    </source>
</evidence>
<dbReference type="RefSeq" id="WP_160751918.1">
    <property type="nucleotide sequence ID" value="NZ_WTYA01000001.1"/>
</dbReference>
<dbReference type="InterPro" id="IPR005503">
    <property type="entry name" value="FliL"/>
</dbReference>
<keyword evidence="11" id="KW-0282">Flagellum</keyword>
<evidence type="ECO:0000256" key="9">
    <source>
        <dbReference type="ARBA" id="ARBA00023136"/>
    </source>
</evidence>
<accession>A0A845ADT4</accession>
<evidence type="ECO:0000313" key="11">
    <source>
        <dbReference type="EMBL" id="MXP27647.1"/>
    </source>
</evidence>
<dbReference type="AlphaFoldDB" id="A0A845ADT4"/>
<keyword evidence="5 10" id="KW-0145">Chemotaxis</keyword>
<keyword evidence="6 10" id="KW-0812">Transmembrane</keyword>
<dbReference type="Proteomes" id="UP000439780">
    <property type="component" value="Unassembled WGS sequence"/>
</dbReference>
<proteinExistence type="inferred from homology"/>
<evidence type="ECO:0000256" key="4">
    <source>
        <dbReference type="ARBA" id="ARBA00022475"/>
    </source>
</evidence>
<evidence type="ECO:0000256" key="7">
    <source>
        <dbReference type="ARBA" id="ARBA00022779"/>
    </source>
</evidence>
<protein>
    <recommendedName>
        <fullName evidence="10">Flagellar protein FliL</fullName>
    </recommendedName>
</protein>
<feature type="transmembrane region" description="Helical" evidence="10">
    <location>
        <begin position="21"/>
        <end position="45"/>
    </location>
</feature>
<evidence type="ECO:0000256" key="6">
    <source>
        <dbReference type="ARBA" id="ARBA00022692"/>
    </source>
</evidence>
<keyword evidence="7 10" id="KW-0283">Flagellar rotation</keyword>
<dbReference type="PANTHER" id="PTHR35091:SF2">
    <property type="entry name" value="FLAGELLAR PROTEIN FLIL"/>
    <property type="match status" value="1"/>
</dbReference>